<accession>A0A7S7NW21</accession>
<proteinExistence type="predicted"/>
<organism evidence="2 3">
    <name type="scientific">Paludibaculum fermentans</name>
    <dbReference type="NCBI Taxonomy" id="1473598"/>
    <lineage>
        <taxon>Bacteria</taxon>
        <taxon>Pseudomonadati</taxon>
        <taxon>Acidobacteriota</taxon>
        <taxon>Terriglobia</taxon>
        <taxon>Bryobacterales</taxon>
        <taxon>Bryobacteraceae</taxon>
        <taxon>Paludibaculum</taxon>
    </lineage>
</organism>
<dbReference type="InterPro" id="IPR010496">
    <property type="entry name" value="AL/BT2_dom"/>
</dbReference>
<reference evidence="2 3" key="1">
    <citation type="submission" date="2020-10" db="EMBL/GenBank/DDBJ databases">
        <title>Complete genome sequence of Paludibaculum fermentans P105T, a facultatively anaerobic acidobacterium capable of dissimilatory Fe(III) reduction.</title>
        <authorList>
            <person name="Dedysh S.N."/>
            <person name="Beletsky A.V."/>
            <person name="Kulichevskaya I.S."/>
            <person name="Mardanov A.V."/>
            <person name="Ravin N.V."/>
        </authorList>
    </citation>
    <scope>NUCLEOTIDE SEQUENCE [LARGE SCALE GENOMIC DNA]</scope>
    <source>
        <strain evidence="2 3">P105</strain>
    </source>
</reference>
<evidence type="ECO:0000313" key="3">
    <source>
        <dbReference type="Proteomes" id="UP000593892"/>
    </source>
</evidence>
<name>A0A7S7NW21_PALFE</name>
<protein>
    <submittedName>
        <fullName evidence="2">DUF1080 domain-containing protein</fullName>
    </submittedName>
</protein>
<dbReference type="KEGG" id="pfer:IRI77_13010"/>
<dbReference type="AlphaFoldDB" id="A0A7S7NW21"/>
<gene>
    <name evidence="2" type="ORF">IRI77_13010</name>
</gene>
<evidence type="ECO:0000259" key="1">
    <source>
        <dbReference type="Pfam" id="PF06439"/>
    </source>
</evidence>
<dbReference type="EMBL" id="CP063849">
    <property type="protein sequence ID" value="QOY90823.1"/>
    <property type="molecule type" value="Genomic_DNA"/>
</dbReference>
<sequence>MSYSHSFLIFAYSVLLLPAQEQSALQREPKGWVDVSPGPQLQGWTRLGIAPDPRAEASQWKLRPDGVLECEGNRGHDWLRYDQEQGDFVFHVEFRYVPVEGNPRYNSGIFVRTLADYSLWYQDQIGSRQGGYFFGYIHVDGLKRRFDLSGQLAEQRVKAAGEWNTLEVTAQGPVLTSWVNGAVVNQYKYCQLERGYIGLEGEGYRIEFRNLKLKPLTAARLQ</sequence>
<dbReference type="Proteomes" id="UP000593892">
    <property type="component" value="Chromosome"/>
</dbReference>
<dbReference type="RefSeq" id="WP_194452480.1">
    <property type="nucleotide sequence ID" value="NZ_CP063849.1"/>
</dbReference>
<evidence type="ECO:0000313" key="2">
    <source>
        <dbReference type="EMBL" id="QOY90823.1"/>
    </source>
</evidence>
<keyword evidence="3" id="KW-1185">Reference proteome</keyword>
<dbReference type="GO" id="GO:0016787">
    <property type="term" value="F:hydrolase activity"/>
    <property type="evidence" value="ECO:0007669"/>
    <property type="project" value="InterPro"/>
</dbReference>
<dbReference type="Pfam" id="PF06439">
    <property type="entry name" value="3keto-disac_hyd"/>
    <property type="match status" value="1"/>
</dbReference>
<feature type="domain" description="3-keto-alpha-glucoside-1,2-lyase/3-keto-2-hydroxy-glucal hydratase" evidence="1">
    <location>
        <begin position="31"/>
        <end position="214"/>
    </location>
</feature>
<dbReference type="Gene3D" id="2.60.120.560">
    <property type="entry name" value="Exo-inulinase, domain 1"/>
    <property type="match status" value="1"/>
</dbReference>